<name>A0A6C0B3G2_9ZZZZ</name>
<feature type="transmembrane region" description="Helical" evidence="1">
    <location>
        <begin position="287"/>
        <end position="307"/>
    </location>
</feature>
<dbReference type="AlphaFoldDB" id="A0A6C0B3G2"/>
<reference evidence="2" key="1">
    <citation type="journal article" date="2020" name="Nature">
        <title>Giant virus diversity and host interactions through global metagenomics.</title>
        <authorList>
            <person name="Schulz F."/>
            <person name="Roux S."/>
            <person name="Paez-Espino D."/>
            <person name="Jungbluth S."/>
            <person name="Walsh D.A."/>
            <person name="Denef V.J."/>
            <person name="McMahon K.D."/>
            <person name="Konstantinidis K.T."/>
            <person name="Eloe-Fadrosh E.A."/>
            <person name="Kyrpides N.C."/>
            <person name="Woyke T."/>
        </authorList>
    </citation>
    <scope>NUCLEOTIDE SEQUENCE</scope>
    <source>
        <strain evidence="2">GVMAG-M-3300009187-29</strain>
    </source>
</reference>
<keyword evidence="1" id="KW-0812">Transmembrane</keyword>
<proteinExistence type="predicted"/>
<evidence type="ECO:0000313" key="2">
    <source>
        <dbReference type="EMBL" id="QHS86331.1"/>
    </source>
</evidence>
<evidence type="ECO:0000256" key="1">
    <source>
        <dbReference type="SAM" id="Phobius"/>
    </source>
</evidence>
<accession>A0A6C0B3G2</accession>
<protein>
    <submittedName>
        <fullName evidence="2">Uncharacterized protein</fullName>
    </submittedName>
</protein>
<dbReference type="EMBL" id="MN739053">
    <property type="protein sequence ID" value="QHS86331.1"/>
    <property type="molecule type" value="Genomic_DNA"/>
</dbReference>
<keyword evidence="1" id="KW-0472">Membrane</keyword>
<sequence length="325" mass="38028">MQTIYTKNELHLGDNVYCLIMFSKITDYLETNNIKLNHYCDAQHINQIKDFVTSENINILPLTEIPGDVKVYNIWVGSADYENNWYNSLEKSTIPGMYSEQYFDKFLCRFYNNVLKTMNVPVVFDEFIFDDDRTLNDLIVRRKNINEKFNNKYENIDVLIVNGAPQSGQYNYNEKLWDTNLILLSKKYNVVTTKKVEGIICTRDDDLSAKDIAAVSTNAKKIIAIDSGVSLGLFNKHTIQNAEIIYYLCDGLRCTCSFPNFDSTKNIEEITSLILSDKKESFTNYHLHNYSLIYLLFLVLFILIVWIKREFIYNGFVRFKKFMKN</sequence>
<organism evidence="2">
    <name type="scientific">viral metagenome</name>
    <dbReference type="NCBI Taxonomy" id="1070528"/>
    <lineage>
        <taxon>unclassified sequences</taxon>
        <taxon>metagenomes</taxon>
        <taxon>organismal metagenomes</taxon>
    </lineage>
</organism>
<keyword evidence="1" id="KW-1133">Transmembrane helix</keyword>